<dbReference type="Pfam" id="PF21836">
    <property type="entry name" value="DUF6895"/>
    <property type="match status" value="1"/>
</dbReference>
<evidence type="ECO:0000313" key="3">
    <source>
        <dbReference type="Proteomes" id="UP000199063"/>
    </source>
</evidence>
<sequence length="559" mass="61343">MRTEEPGVRSSRWRAVETQAVAWLAARRDLLDPRHTHPDRVLFTRKALIETAFLVGLRARLDDAPLTGDYAALLEQVEEVARQPSYREMIPRDEAALLLYAGTYAALRLCGREDLEFRRLIQQAVDGGYAAAFERIPYRQLDLLHTLHVCGIAHDLPTMDEVLPFTLLCRRPNVLKLTDRDVYAITHTIFYVTDFGRREPVWPEGYDPREGVELVEALLVLAEGRANADLTGELLCCLYSLGVTDACTEDRAWAYLESVQEDSGRVNGPEGVVHPGIDSGDDHYRRWAEAYHTTIVAALAGMLARSTRRRPVTARRNPPAALRLETPLRSAVVWLCEASLPQDPRTGLAGVAAAALGAAAIDEHDLVQPALQYYAARLADADPAFWQEQGMEVVGEFALALRAADVACPSLNGFLKAAADAVGSLTTIPVDIADGVHRLHALGFVPASTAAAIPRQNAHREPPHYPLHAALALREALENYHLGQLAATIRTLVHQGHGPHRITQDAIAFLVAQQNTDGAFGHPATDEPTARRKAQYSWTRSAVTALATAVERRDVIATG</sequence>
<protein>
    <recommendedName>
        <fullName evidence="1">DUF6895 domain-containing protein</fullName>
    </recommendedName>
</protein>
<dbReference type="SUPFAM" id="SSF48239">
    <property type="entry name" value="Terpenoid cyclases/Protein prenyltransferases"/>
    <property type="match status" value="1"/>
</dbReference>
<proteinExistence type="predicted"/>
<dbReference type="AlphaFoldDB" id="A0A1G9YA91"/>
<name>A0A1G9YA91_9ACTN</name>
<accession>A0A1G9YA91</accession>
<evidence type="ECO:0000313" key="2">
    <source>
        <dbReference type="EMBL" id="SDN05972.1"/>
    </source>
</evidence>
<dbReference type="InterPro" id="IPR054190">
    <property type="entry name" value="DUF6895"/>
</dbReference>
<dbReference type="InterPro" id="IPR008930">
    <property type="entry name" value="Terpenoid_cyclase/PrenylTrfase"/>
</dbReference>
<organism evidence="2 3">
    <name type="scientific">Streptomyces wuyuanensis</name>
    <dbReference type="NCBI Taxonomy" id="1196353"/>
    <lineage>
        <taxon>Bacteria</taxon>
        <taxon>Bacillati</taxon>
        <taxon>Actinomycetota</taxon>
        <taxon>Actinomycetes</taxon>
        <taxon>Kitasatosporales</taxon>
        <taxon>Streptomycetaceae</taxon>
        <taxon>Streptomyces</taxon>
    </lineage>
</organism>
<evidence type="ECO:0000259" key="1">
    <source>
        <dbReference type="Pfam" id="PF21836"/>
    </source>
</evidence>
<keyword evidence="3" id="KW-1185">Reference proteome</keyword>
<reference evidence="3" key="1">
    <citation type="submission" date="2016-10" db="EMBL/GenBank/DDBJ databases">
        <authorList>
            <person name="Varghese N."/>
            <person name="Submissions S."/>
        </authorList>
    </citation>
    <scope>NUCLEOTIDE SEQUENCE [LARGE SCALE GENOMIC DNA]</scope>
    <source>
        <strain evidence="3">CGMCC 4.7042</strain>
    </source>
</reference>
<gene>
    <name evidence="2" type="ORF">SAMN05444921_11827</name>
</gene>
<feature type="domain" description="DUF6895" evidence="1">
    <location>
        <begin position="19"/>
        <end position="301"/>
    </location>
</feature>
<dbReference type="EMBL" id="FNHI01000018">
    <property type="protein sequence ID" value="SDN05972.1"/>
    <property type="molecule type" value="Genomic_DNA"/>
</dbReference>
<dbReference type="Proteomes" id="UP000199063">
    <property type="component" value="Unassembled WGS sequence"/>
</dbReference>